<proteinExistence type="predicted"/>
<dbReference type="Gramene" id="KGN54422">
    <property type="protein sequence ID" value="KGN54422"/>
    <property type="gene ID" value="Csa_4G314490"/>
</dbReference>
<name>A0A0A0L1G1_CUCSA</name>
<accession>A0A0A0L1G1</accession>
<sequence length="53" mass="5801">MEEGEMGNHDRREKEAAAVVVTAVVVQLGVWKEEMKMGIGESTVEIIESGQPD</sequence>
<reference evidence="1 2" key="4">
    <citation type="journal article" date="2011" name="BMC Genomics">
        <title>RNA-Seq improves annotation of protein-coding genes in the cucumber genome.</title>
        <authorList>
            <person name="Li Z."/>
            <person name="Zhang Z."/>
            <person name="Yan P."/>
            <person name="Huang S."/>
            <person name="Fei Z."/>
            <person name="Lin K."/>
        </authorList>
    </citation>
    <scope>NUCLEOTIDE SEQUENCE [LARGE SCALE GENOMIC DNA]</scope>
    <source>
        <strain evidence="2">cv. 9930</strain>
    </source>
</reference>
<dbReference type="AlphaFoldDB" id="A0A0A0L1G1"/>
<evidence type="ECO:0000313" key="2">
    <source>
        <dbReference type="Proteomes" id="UP000029981"/>
    </source>
</evidence>
<dbReference type="Proteomes" id="UP000029981">
    <property type="component" value="Chromosome 4"/>
</dbReference>
<protein>
    <submittedName>
        <fullName evidence="1">Uncharacterized protein</fullName>
    </submittedName>
</protein>
<reference evidence="1 2" key="3">
    <citation type="journal article" date="2010" name="BMC Genomics">
        <title>Transcriptome sequencing and comparative analysis of cucumber flowers with different sex types.</title>
        <authorList>
            <person name="Guo S."/>
            <person name="Zheng Y."/>
            <person name="Joung J.G."/>
            <person name="Liu S."/>
            <person name="Zhang Z."/>
            <person name="Crasta O.R."/>
            <person name="Sobral B.W."/>
            <person name="Xu Y."/>
            <person name="Huang S."/>
            <person name="Fei Z."/>
        </authorList>
    </citation>
    <scope>NUCLEOTIDE SEQUENCE [LARGE SCALE GENOMIC DNA]</scope>
    <source>
        <strain evidence="2">cv. 9930</strain>
    </source>
</reference>
<reference evidence="1 2" key="2">
    <citation type="journal article" date="2009" name="PLoS ONE">
        <title>An integrated genetic and cytogenetic map of the cucumber genome.</title>
        <authorList>
            <person name="Ren Y."/>
            <person name="Zhang Z."/>
            <person name="Liu J."/>
            <person name="Staub J.E."/>
            <person name="Han Y."/>
            <person name="Cheng Z."/>
            <person name="Li X."/>
            <person name="Lu J."/>
            <person name="Miao H."/>
            <person name="Kang H."/>
            <person name="Xie B."/>
            <person name="Gu X."/>
            <person name="Wang X."/>
            <person name="Du Y."/>
            <person name="Jin W."/>
            <person name="Huang S."/>
        </authorList>
    </citation>
    <scope>NUCLEOTIDE SEQUENCE [LARGE SCALE GENOMIC DNA]</scope>
    <source>
        <strain evidence="2">cv. 9930</strain>
    </source>
</reference>
<organism evidence="1 2">
    <name type="scientific">Cucumis sativus</name>
    <name type="common">Cucumber</name>
    <dbReference type="NCBI Taxonomy" id="3659"/>
    <lineage>
        <taxon>Eukaryota</taxon>
        <taxon>Viridiplantae</taxon>
        <taxon>Streptophyta</taxon>
        <taxon>Embryophyta</taxon>
        <taxon>Tracheophyta</taxon>
        <taxon>Spermatophyta</taxon>
        <taxon>Magnoliopsida</taxon>
        <taxon>eudicotyledons</taxon>
        <taxon>Gunneridae</taxon>
        <taxon>Pentapetalae</taxon>
        <taxon>rosids</taxon>
        <taxon>fabids</taxon>
        <taxon>Cucurbitales</taxon>
        <taxon>Cucurbitaceae</taxon>
        <taxon>Benincaseae</taxon>
        <taxon>Cucumis</taxon>
    </lineage>
</organism>
<reference evidence="1 2" key="1">
    <citation type="journal article" date="2009" name="Nat. Genet.">
        <title>The genome of the cucumber, Cucumis sativus L.</title>
        <authorList>
            <person name="Huang S."/>
            <person name="Li R."/>
            <person name="Zhang Z."/>
            <person name="Li L."/>
            <person name="Gu X."/>
            <person name="Fan W."/>
            <person name="Lucas W.J."/>
            <person name="Wang X."/>
            <person name="Xie B."/>
            <person name="Ni P."/>
            <person name="Ren Y."/>
            <person name="Zhu H."/>
            <person name="Li J."/>
            <person name="Lin K."/>
            <person name="Jin W."/>
            <person name="Fei Z."/>
            <person name="Li G."/>
            <person name="Staub J."/>
            <person name="Kilian A."/>
            <person name="van der Vossen E.A."/>
            <person name="Wu Y."/>
            <person name="Guo J."/>
            <person name="He J."/>
            <person name="Jia Z."/>
            <person name="Ren Y."/>
            <person name="Tian G."/>
            <person name="Lu Y."/>
            <person name="Ruan J."/>
            <person name="Qian W."/>
            <person name="Wang M."/>
            <person name="Huang Q."/>
            <person name="Li B."/>
            <person name="Xuan Z."/>
            <person name="Cao J."/>
            <person name="Asan"/>
            <person name="Wu Z."/>
            <person name="Zhang J."/>
            <person name="Cai Q."/>
            <person name="Bai Y."/>
            <person name="Zhao B."/>
            <person name="Han Y."/>
            <person name="Li Y."/>
            <person name="Li X."/>
            <person name="Wang S."/>
            <person name="Shi Q."/>
            <person name="Liu S."/>
            <person name="Cho W.K."/>
            <person name="Kim J.Y."/>
            <person name="Xu Y."/>
            <person name="Heller-Uszynska K."/>
            <person name="Miao H."/>
            <person name="Cheng Z."/>
            <person name="Zhang S."/>
            <person name="Wu J."/>
            <person name="Yang Y."/>
            <person name="Kang H."/>
            <person name="Li M."/>
            <person name="Liang H."/>
            <person name="Ren X."/>
            <person name="Shi Z."/>
            <person name="Wen M."/>
            <person name="Jian M."/>
            <person name="Yang H."/>
            <person name="Zhang G."/>
            <person name="Yang Z."/>
            <person name="Chen R."/>
            <person name="Liu S."/>
            <person name="Li J."/>
            <person name="Ma L."/>
            <person name="Liu H."/>
            <person name="Zhou Y."/>
            <person name="Zhao J."/>
            <person name="Fang X."/>
            <person name="Li G."/>
            <person name="Fang L."/>
            <person name="Li Y."/>
            <person name="Liu D."/>
            <person name="Zheng H."/>
            <person name="Zhang Y."/>
            <person name="Qin N."/>
            <person name="Li Z."/>
            <person name="Yang G."/>
            <person name="Yang S."/>
            <person name="Bolund L."/>
            <person name="Kristiansen K."/>
            <person name="Zheng H."/>
            <person name="Li S."/>
            <person name="Zhang X."/>
            <person name="Yang H."/>
            <person name="Wang J."/>
            <person name="Sun R."/>
            <person name="Zhang B."/>
            <person name="Jiang S."/>
            <person name="Wang J."/>
            <person name="Du Y."/>
            <person name="Li S."/>
        </authorList>
    </citation>
    <scope>NUCLEOTIDE SEQUENCE [LARGE SCALE GENOMIC DNA]</scope>
    <source>
        <strain evidence="2">cv. 9930</strain>
    </source>
</reference>
<gene>
    <name evidence="1" type="ORF">Csa_4G314490</name>
</gene>
<dbReference type="EMBL" id="CM002925">
    <property type="protein sequence ID" value="KGN54422.1"/>
    <property type="molecule type" value="Genomic_DNA"/>
</dbReference>
<keyword evidence="2" id="KW-1185">Reference proteome</keyword>
<evidence type="ECO:0000313" key="1">
    <source>
        <dbReference type="EMBL" id="KGN54422.1"/>
    </source>
</evidence>